<organism evidence="1 2">
    <name type="scientific">Eretmocerus hayati</name>
    <dbReference type="NCBI Taxonomy" id="131215"/>
    <lineage>
        <taxon>Eukaryota</taxon>
        <taxon>Metazoa</taxon>
        <taxon>Ecdysozoa</taxon>
        <taxon>Arthropoda</taxon>
        <taxon>Hexapoda</taxon>
        <taxon>Insecta</taxon>
        <taxon>Pterygota</taxon>
        <taxon>Neoptera</taxon>
        <taxon>Endopterygota</taxon>
        <taxon>Hymenoptera</taxon>
        <taxon>Apocrita</taxon>
        <taxon>Proctotrupomorpha</taxon>
        <taxon>Chalcidoidea</taxon>
        <taxon>Aphelinidae</taxon>
        <taxon>Aphelininae</taxon>
        <taxon>Eretmocerus</taxon>
    </lineage>
</organism>
<gene>
    <name evidence="1" type="ORF">QAD02_018443</name>
</gene>
<dbReference type="EMBL" id="CM056741">
    <property type="protein sequence ID" value="KAJ8682651.1"/>
    <property type="molecule type" value="Genomic_DNA"/>
</dbReference>
<keyword evidence="2" id="KW-1185">Reference proteome</keyword>
<dbReference type="Proteomes" id="UP001239111">
    <property type="component" value="Chromosome 1"/>
</dbReference>
<accession>A0ACC2PI12</accession>
<protein>
    <submittedName>
        <fullName evidence="1">Uncharacterized protein</fullName>
    </submittedName>
</protein>
<proteinExistence type="predicted"/>
<sequence length="142" mass="16142">MRLPRACWTKQQTREKHPLVNLSSTPSSPQTPVAYSPRQQQKPNSTFIRRRMLAGITDQLQHYGIMKTGPRFQKACDDLQNICDAWRNREDVQVIVQPRENSVPVVNISEEGIAMPVATTRIAGRPLNSSDCNVRTTNSEKR</sequence>
<name>A0ACC2PI12_9HYME</name>
<reference evidence="1" key="1">
    <citation type="submission" date="2023-04" db="EMBL/GenBank/DDBJ databases">
        <title>A chromosome-level genome assembly of the parasitoid wasp Eretmocerus hayati.</title>
        <authorList>
            <person name="Zhong Y."/>
            <person name="Liu S."/>
            <person name="Liu Y."/>
        </authorList>
    </citation>
    <scope>NUCLEOTIDE SEQUENCE</scope>
    <source>
        <strain evidence="1">ZJU_SS_LIU_2023</strain>
    </source>
</reference>
<evidence type="ECO:0000313" key="2">
    <source>
        <dbReference type="Proteomes" id="UP001239111"/>
    </source>
</evidence>
<evidence type="ECO:0000313" key="1">
    <source>
        <dbReference type="EMBL" id="KAJ8682651.1"/>
    </source>
</evidence>
<comment type="caution">
    <text evidence="1">The sequence shown here is derived from an EMBL/GenBank/DDBJ whole genome shotgun (WGS) entry which is preliminary data.</text>
</comment>